<dbReference type="EMBL" id="BAABME010020785">
    <property type="protein sequence ID" value="GAA0161423.1"/>
    <property type="molecule type" value="Genomic_DNA"/>
</dbReference>
<accession>A0AAV3QCU0</accession>
<dbReference type="GO" id="GO:0008270">
    <property type="term" value="F:zinc ion binding"/>
    <property type="evidence" value="ECO:0007669"/>
    <property type="project" value="UniProtKB-KW"/>
</dbReference>
<sequence>MAIIHKELLLKTKCKGTILPKVHENILKMEGKINSYTTRSSGTARYSVATTKYGFVVDIETMECSCGLWQHGGLPCVHGVYVYKSQNRDSRNFVHNNFEKEIFLTAYKHSWTYIMAKNPIS</sequence>
<evidence type="ECO:0000259" key="5">
    <source>
        <dbReference type="PROSITE" id="PS50966"/>
    </source>
</evidence>
<dbReference type="PROSITE" id="PS50966">
    <property type="entry name" value="ZF_SWIM"/>
    <property type="match status" value="1"/>
</dbReference>
<keyword evidence="1" id="KW-0479">Metal-binding</keyword>
<evidence type="ECO:0000256" key="3">
    <source>
        <dbReference type="ARBA" id="ARBA00022833"/>
    </source>
</evidence>
<dbReference type="InterPro" id="IPR006564">
    <property type="entry name" value="Znf_PMZ"/>
</dbReference>
<dbReference type="AlphaFoldDB" id="A0AAV3QCU0"/>
<proteinExistence type="predicted"/>
<evidence type="ECO:0000256" key="4">
    <source>
        <dbReference type="PROSITE-ProRule" id="PRU00325"/>
    </source>
</evidence>
<evidence type="ECO:0000256" key="1">
    <source>
        <dbReference type="ARBA" id="ARBA00022723"/>
    </source>
</evidence>
<evidence type="ECO:0000313" key="6">
    <source>
        <dbReference type="EMBL" id="GAA0161423.1"/>
    </source>
</evidence>
<gene>
    <name evidence="6" type="ORF">LIER_39225</name>
</gene>
<dbReference type="InterPro" id="IPR007527">
    <property type="entry name" value="Znf_SWIM"/>
</dbReference>
<dbReference type="Proteomes" id="UP001454036">
    <property type="component" value="Unassembled WGS sequence"/>
</dbReference>
<evidence type="ECO:0000313" key="7">
    <source>
        <dbReference type="Proteomes" id="UP001454036"/>
    </source>
</evidence>
<protein>
    <recommendedName>
        <fullName evidence="5">SWIM-type domain-containing protein</fullName>
    </recommendedName>
</protein>
<keyword evidence="7" id="KW-1185">Reference proteome</keyword>
<keyword evidence="3" id="KW-0862">Zinc</keyword>
<dbReference type="SMART" id="SM00575">
    <property type="entry name" value="ZnF_PMZ"/>
    <property type="match status" value="1"/>
</dbReference>
<comment type="caution">
    <text evidence="6">The sequence shown here is derived from an EMBL/GenBank/DDBJ whole genome shotgun (WGS) entry which is preliminary data.</text>
</comment>
<keyword evidence="2 4" id="KW-0863">Zinc-finger</keyword>
<feature type="domain" description="SWIM-type" evidence="5">
    <location>
        <begin position="55"/>
        <end position="87"/>
    </location>
</feature>
<reference evidence="6 7" key="1">
    <citation type="submission" date="2024-01" db="EMBL/GenBank/DDBJ databases">
        <title>The complete chloroplast genome sequence of Lithospermum erythrorhizon: insights into the phylogenetic relationship among Boraginaceae species and the maternal lineages of purple gromwells.</title>
        <authorList>
            <person name="Okada T."/>
            <person name="Watanabe K."/>
        </authorList>
    </citation>
    <scope>NUCLEOTIDE SEQUENCE [LARGE SCALE GENOMIC DNA]</scope>
</reference>
<dbReference type="Pfam" id="PF04434">
    <property type="entry name" value="SWIM"/>
    <property type="match status" value="1"/>
</dbReference>
<name>A0AAV3QCU0_LITER</name>
<evidence type="ECO:0000256" key="2">
    <source>
        <dbReference type="ARBA" id="ARBA00022771"/>
    </source>
</evidence>
<organism evidence="6 7">
    <name type="scientific">Lithospermum erythrorhizon</name>
    <name type="common">Purple gromwell</name>
    <name type="synonym">Lithospermum officinale var. erythrorhizon</name>
    <dbReference type="NCBI Taxonomy" id="34254"/>
    <lineage>
        <taxon>Eukaryota</taxon>
        <taxon>Viridiplantae</taxon>
        <taxon>Streptophyta</taxon>
        <taxon>Embryophyta</taxon>
        <taxon>Tracheophyta</taxon>
        <taxon>Spermatophyta</taxon>
        <taxon>Magnoliopsida</taxon>
        <taxon>eudicotyledons</taxon>
        <taxon>Gunneridae</taxon>
        <taxon>Pentapetalae</taxon>
        <taxon>asterids</taxon>
        <taxon>lamiids</taxon>
        <taxon>Boraginales</taxon>
        <taxon>Boraginaceae</taxon>
        <taxon>Boraginoideae</taxon>
        <taxon>Lithospermeae</taxon>
        <taxon>Lithospermum</taxon>
    </lineage>
</organism>